<accession>K1IMU4</accession>
<dbReference type="AlphaFoldDB" id="K1IMU4"/>
<organism evidence="1 2">
    <name type="scientific">Aeromonas veronii AMC34</name>
    <dbReference type="NCBI Taxonomy" id="1073383"/>
    <lineage>
        <taxon>Bacteria</taxon>
        <taxon>Pseudomonadati</taxon>
        <taxon>Pseudomonadota</taxon>
        <taxon>Gammaproteobacteria</taxon>
        <taxon>Aeromonadales</taxon>
        <taxon>Aeromonadaceae</taxon>
        <taxon>Aeromonas</taxon>
    </lineage>
</organism>
<evidence type="ECO:0000313" key="1">
    <source>
        <dbReference type="EMBL" id="EKB17222.1"/>
    </source>
</evidence>
<dbReference type="PATRIC" id="fig|1073383.3.peg.3450"/>
<protein>
    <submittedName>
        <fullName evidence="1">Uncharacterized protein</fullName>
    </submittedName>
</protein>
<proteinExistence type="predicted"/>
<dbReference type="RefSeq" id="WP_005347014.1">
    <property type="nucleotide sequence ID" value="NZ_JH823256.1"/>
</dbReference>
<gene>
    <name evidence="1" type="ORF">HMPREF1168_03449</name>
</gene>
<dbReference type="HOGENOM" id="CLU_212452_0_0_6"/>
<comment type="caution">
    <text evidence="1">The sequence shown here is derived from an EMBL/GenBank/DDBJ whole genome shotgun (WGS) entry which is preliminary data.</text>
</comment>
<dbReference type="Proteomes" id="UP000006087">
    <property type="component" value="Unassembled WGS sequence"/>
</dbReference>
<name>K1IMU4_AERVE</name>
<reference evidence="1 2" key="1">
    <citation type="submission" date="2012-06" db="EMBL/GenBank/DDBJ databases">
        <title>The Genome Sequence of Aeromonas veronii AMC34.</title>
        <authorList>
            <consortium name="The Broad Institute Genome Sequencing Platform"/>
            <person name="Earl A."/>
            <person name="Ward D."/>
            <person name="Feldgarden M."/>
            <person name="Gevers D."/>
            <person name="Graf J."/>
            <person name="Tomasi A."/>
            <person name="Horneman A."/>
            <person name="Walker B."/>
            <person name="Young S.K."/>
            <person name="Zeng Q."/>
            <person name="Gargeya S."/>
            <person name="Fitzgerald M."/>
            <person name="Haas B."/>
            <person name="Abouelleil A."/>
            <person name="Alvarado L."/>
            <person name="Arachchi H.M."/>
            <person name="Berlin A.M."/>
            <person name="Chapman S.B."/>
            <person name="Goldberg J."/>
            <person name="Griggs A."/>
            <person name="Gujja S."/>
            <person name="Hansen M."/>
            <person name="Howarth C."/>
            <person name="Imamovic A."/>
            <person name="Larimer J."/>
            <person name="McCowan C."/>
            <person name="Montmayeur A."/>
            <person name="Murphy C."/>
            <person name="Neiman D."/>
            <person name="Pearson M."/>
            <person name="Priest M."/>
            <person name="Roberts A."/>
            <person name="Saif S."/>
            <person name="Shea T."/>
            <person name="Sisk P."/>
            <person name="Sykes S."/>
            <person name="Wortman J."/>
            <person name="Nusbaum C."/>
            <person name="Birren B."/>
        </authorList>
    </citation>
    <scope>NUCLEOTIDE SEQUENCE [LARGE SCALE GENOMIC DNA]</scope>
    <source>
        <strain evidence="1 2">AMC34</strain>
    </source>
</reference>
<dbReference type="EMBL" id="AGWU01000024">
    <property type="protein sequence ID" value="EKB17222.1"/>
    <property type="molecule type" value="Genomic_DNA"/>
</dbReference>
<evidence type="ECO:0000313" key="2">
    <source>
        <dbReference type="Proteomes" id="UP000006087"/>
    </source>
</evidence>
<sequence>MTTFNSQKLICSKGLKKDRAATEALKRRQQKRAEIELRQLASQYGIDHREIQ</sequence>